<dbReference type="Pfam" id="PF01738">
    <property type="entry name" value="DLH"/>
    <property type="match status" value="1"/>
</dbReference>
<accession>A0A7C5WYR7</accession>
<gene>
    <name evidence="2" type="ORF">ENN04_03840</name>
</gene>
<dbReference type="InterPro" id="IPR002925">
    <property type="entry name" value="Dienelactn_hydro"/>
</dbReference>
<name>A0A7C5WYR7_9AQUI</name>
<evidence type="ECO:0000313" key="2">
    <source>
        <dbReference type="EMBL" id="HHO73750.1"/>
    </source>
</evidence>
<dbReference type="SMR" id="A0A7C5WYR7"/>
<sequence>MGQRISFNVNGVEVSGYLAEPENLQKQAPLIMVFHEWWGLVKHIEDVCDRFAREGFYAFAIDLYKGKTADNPEDAGKLMMDLMQNRLQEAEDMVRASLEYFKKENIGYVPRVGEFMFGATGYCCGGTCVWYFGSRIEDFKALVPYYGLYKLAEIDFSKIKAPVLAVHAGMDAFVPLSEVMEAVQRCNENKVNAQFVIYAGVDHAFFNDTRPEVYHEEYAKDVWLKTIEFFRTHLL</sequence>
<dbReference type="SUPFAM" id="SSF53474">
    <property type="entry name" value="alpha/beta-Hydrolases"/>
    <property type="match status" value="1"/>
</dbReference>
<protein>
    <submittedName>
        <fullName evidence="2">Dienelactone hydrolase family protein</fullName>
    </submittedName>
</protein>
<evidence type="ECO:0000259" key="1">
    <source>
        <dbReference type="Pfam" id="PF01738"/>
    </source>
</evidence>
<proteinExistence type="predicted"/>
<dbReference type="Gene3D" id="3.40.50.1820">
    <property type="entry name" value="alpha/beta hydrolase"/>
    <property type="match status" value="1"/>
</dbReference>
<reference evidence="2" key="1">
    <citation type="journal article" date="2020" name="mSystems">
        <title>Genome- and Community-Level Interaction Insights into Carbon Utilization and Element Cycling Functions of Hydrothermarchaeota in Hydrothermal Sediment.</title>
        <authorList>
            <person name="Zhou Z."/>
            <person name="Liu Y."/>
            <person name="Xu W."/>
            <person name="Pan J."/>
            <person name="Luo Z.H."/>
            <person name="Li M."/>
        </authorList>
    </citation>
    <scope>NUCLEOTIDE SEQUENCE [LARGE SCALE GENOMIC DNA]</scope>
    <source>
        <strain evidence="2">SpSt-114</strain>
    </source>
</reference>
<dbReference type="PANTHER" id="PTHR46623:SF6">
    <property type="entry name" value="ALPHA_BETA-HYDROLASES SUPERFAMILY PROTEIN"/>
    <property type="match status" value="1"/>
</dbReference>
<dbReference type="InterPro" id="IPR051049">
    <property type="entry name" value="Dienelactone_hydrolase-like"/>
</dbReference>
<feature type="domain" description="Dienelactone hydrolase" evidence="1">
    <location>
        <begin position="15"/>
        <end position="233"/>
    </location>
</feature>
<dbReference type="EMBL" id="DSAC01000047">
    <property type="protein sequence ID" value="HHO73750.1"/>
    <property type="molecule type" value="Genomic_DNA"/>
</dbReference>
<dbReference type="InterPro" id="IPR029058">
    <property type="entry name" value="AB_hydrolase_fold"/>
</dbReference>
<dbReference type="GO" id="GO:0016787">
    <property type="term" value="F:hydrolase activity"/>
    <property type="evidence" value="ECO:0007669"/>
    <property type="project" value="UniProtKB-KW"/>
</dbReference>
<comment type="caution">
    <text evidence="2">The sequence shown here is derived from an EMBL/GenBank/DDBJ whole genome shotgun (WGS) entry which is preliminary data.</text>
</comment>
<dbReference type="PANTHER" id="PTHR46623">
    <property type="entry name" value="CARBOXYMETHYLENEBUTENOLIDASE-RELATED"/>
    <property type="match status" value="1"/>
</dbReference>
<organism evidence="2">
    <name type="scientific">Thermocrinis ruber</name>
    <dbReference type="NCBI Taxonomy" id="75906"/>
    <lineage>
        <taxon>Bacteria</taxon>
        <taxon>Pseudomonadati</taxon>
        <taxon>Aquificota</taxon>
        <taxon>Aquificia</taxon>
        <taxon>Aquificales</taxon>
        <taxon>Aquificaceae</taxon>
        <taxon>Thermocrinis</taxon>
    </lineage>
</organism>
<keyword evidence="2" id="KW-0378">Hydrolase</keyword>
<dbReference type="AlphaFoldDB" id="A0A7C5WYR7"/>